<proteinExistence type="predicted"/>
<organism evidence="2 3">
    <name type="scientific">Aspergillus turcosus</name>
    <dbReference type="NCBI Taxonomy" id="1245748"/>
    <lineage>
        <taxon>Eukaryota</taxon>
        <taxon>Fungi</taxon>
        <taxon>Dikarya</taxon>
        <taxon>Ascomycota</taxon>
        <taxon>Pezizomycotina</taxon>
        <taxon>Eurotiomycetes</taxon>
        <taxon>Eurotiomycetidae</taxon>
        <taxon>Eurotiales</taxon>
        <taxon>Aspergillaceae</taxon>
        <taxon>Aspergillus</taxon>
        <taxon>Aspergillus subgen. Fumigati</taxon>
    </lineage>
</organism>
<feature type="compositionally biased region" description="Low complexity" evidence="1">
    <location>
        <begin position="561"/>
        <end position="574"/>
    </location>
</feature>
<feature type="compositionally biased region" description="Acidic residues" evidence="1">
    <location>
        <begin position="307"/>
        <end position="325"/>
    </location>
</feature>
<keyword evidence="3" id="KW-1185">Reference proteome</keyword>
<feature type="region of interest" description="Disordered" evidence="1">
    <location>
        <begin position="501"/>
        <end position="574"/>
    </location>
</feature>
<gene>
    <name evidence="2" type="ORF">CFD26_102683</name>
</gene>
<evidence type="ECO:0000313" key="3">
    <source>
        <dbReference type="Proteomes" id="UP000215289"/>
    </source>
</evidence>
<feature type="compositionally biased region" description="Low complexity" evidence="1">
    <location>
        <begin position="798"/>
        <end position="807"/>
    </location>
</feature>
<evidence type="ECO:0000256" key="1">
    <source>
        <dbReference type="SAM" id="MobiDB-lite"/>
    </source>
</evidence>
<dbReference type="Proteomes" id="UP000215289">
    <property type="component" value="Unassembled WGS sequence"/>
</dbReference>
<evidence type="ECO:0000313" key="2">
    <source>
        <dbReference type="EMBL" id="RLM00433.1"/>
    </source>
</evidence>
<feature type="compositionally biased region" description="Low complexity" evidence="1">
    <location>
        <begin position="81"/>
        <end position="91"/>
    </location>
</feature>
<sequence>MPTDLDGDSQMASSPESSVDSPAGSRTPTNNNSLNDPASGFAGASELSPPGSQTQNFSEVTEMAGLEKNRPSDLSTQVAGQQQQQQQQQRQPGARWMNKRAEEEYQRAMEYIVDKDFNLDEFGDPFDDRDMEEELSPVTASTFLGLQAAMATSDDPSLQFGPLSRACRLQNQDEKFSFTPVKVSAAPRLWDRKPSNSFLGRSKSRKVWKRFRSSFNSMRTLQRLVAASHEEVDDDLFAEINVSRNLGFVRGVKRRCFGLEDAESQSDSTVLRGRSFLETKWESEAAGRRRKLPTNHDDFTDFQTEPMDVDEEEEEGHGVADEDEPRDAATSIAEQDTDASFDSTPDTSMDSILLSANLRTLHGKSVCARNDYDFEIKATGEVAQPDSHLTSATDIPSDAAVYTYMTDDRQDLSVPTADSTIPAEVTTESLSVEQESTLVRSALRSSLGGEDAELLNNFLSKAKAARAAKAAAMTVQDAAAEQACQEVSDVPTPQARRALEELDANSPSPSKVQLSPVKASDPADGPDRDDQARKHADAEEDENQAASPVRRSSRNRAAKVPPQTTTPTLRTLTLRRAKGTEFVFLQRTEAQELALATRRNTRHNKGNAVMPKYMLQALAEQSQNTDLDVDDGKAARDPNRKRTGAKKCVAWNEERLVQYQGEDDSEGGERKRNDIADAGVKATVKGTDKAKAASSRSLRSQTSVKTGDEVAASTTAPATAAPAPKARRVRRLGGSKSNSSPVAVTGTKRASLLPTPSTSNGVEKRKKLIPKAPSLVSTGTPVSKKMLPRATSEDRSSSDSTSGSSSRIKSKNILKAHAGSTPMPRRIRPRP</sequence>
<reference evidence="2 3" key="1">
    <citation type="submission" date="2018-08" db="EMBL/GenBank/DDBJ databases">
        <title>Draft genome sequences of two Aspergillus turcosus clinical strains isolated from bronchoalveolar lavage fluid: one azole-susceptible and the other azole-resistant.</title>
        <authorList>
            <person name="Parent-Michaud M."/>
            <person name="Dufresne P.J."/>
            <person name="Fournier E."/>
            <person name="Martineau C."/>
            <person name="Moreira S."/>
            <person name="Perkins V."/>
            <person name="De Repentigny L."/>
            <person name="Dufresne S.F."/>
        </authorList>
    </citation>
    <scope>NUCLEOTIDE SEQUENCE [LARGE SCALE GENOMIC DNA]</scope>
    <source>
        <strain evidence="2">HMR AF 1038</strain>
    </source>
</reference>
<comment type="caution">
    <text evidence="2">The sequence shown here is derived from an EMBL/GenBank/DDBJ whole genome shotgun (WGS) entry which is preliminary data.</text>
</comment>
<feature type="compositionally biased region" description="Polar residues" evidence="1">
    <location>
        <begin position="332"/>
        <end position="346"/>
    </location>
</feature>
<protein>
    <submittedName>
        <fullName evidence="2">Uncharacterized protein</fullName>
    </submittedName>
</protein>
<dbReference type="OrthoDB" id="4207369at2759"/>
<feature type="compositionally biased region" description="Polar residues" evidence="1">
    <location>
        <begin position="50"/>
        <end position="59"/>
    </location>
</feature>
<feature type="region of interest" description="Disordered" evidence="1">
    <location>
        <begin position="1"/>
        <end position="102"/>
    </location>
</feature>
<feature type="region of interest" description="Disordered" evidence="1">
    <location>
        <begin position="659"/>
        <end position="831"/>
    </location>
</feature>
<dbReference type="AlphaFoldDB" id="A0A3R7FBY2"/>
<feature type="compositionally biased region" description="Polar residues" evidence="1">
    <location>
        <begin position="10"/>
        <end position="36"/>
    </location>
</feature>
<dbReference type="EMBL" id="NIDN02000015">
    <property type="protein sequence ID" value="RLM00433.1"/>
    <property type="molecule type" value="Genomic_DNA"/>
</dbReference>
<accession>A0A3R7FBY2</accession>
<feature type="compositionally biased region" description="Low complexity" evidence="1">
    <location>
        <begin position="711"/>
        <end position="724"/>
    </location>
</feature>
<dbReference type="STRING" id="1245748.A0A3R7FBY2"/>
<name>A0A3R7FBY2_9EURO</name>
<feature type="compositionally biased region" description="Basic and acidic residues" evidence="1">
    <location>
        <begin position="525"/>
        <end position="537"/>
    </location>
</feature>
<feature type="region of interest" description="Disordered" evidence="1">
    <location>
        <begin position="286"/>
        <end position="346"/>
    </location>
</feature>